<organism evidence="1">
    <name type="scientific">viral metagenome</name>
    <dbReference type="NCBI Taxonomy" id="1070528"/>
    <lineage>
        <taxon>unclassified sequences</taxon>
        <taxon>metagenomes</taxon>
        <taxon>organismal metagenomes</taxon>
    </lineage>
</organism>
<name>A0A6M3L7J8_9ZZZZ</name>
<proteinExistence type="predicted"/>
<gene>
    <name evidence="1" type="ORF">MM415B02555_0001</name>
</gene>
<sequence>MNPELKGSPKPMSVCYCKHTGDGANSQHTDTDHSYGHGICTVSGCDCGQFMWKDWNEAGKIMLGIPPVS</sequence>
<protein>
    <submittedName>
        <fullName evidence="1">Uncharacterized protein</fullName>
    </submittedName>
</protein>
<dbReference type="EMBL" id="MT142845">
    <property type="protein sequence ID" value="QJA89424.1"/>
    <property type="molecule type" value="Genomic_DNA"/>
</dbReference>
<dbReference type="AlphaFoldDB" id="A0A6M3L7J8"/>
<reference evidence="1" key="1">
    <citation type="submission" date="2020-03" db="EMBL/GenBank/DDBJ databases">
        <title>The deep terrestrial virosphere.</title>
        <authorList>
            <person name="Holmfeldt K."/>
            <person name="Nilsson E."/>
            <person name="Simone D."/>
            <person name="Lopez-Fernandez M."/>
            <person name="Wu X."/>
            <person name="de Brujin I."/>
            <person name="Lundin D."/>
            <person name="Andersson A."/>
            <person name="Bertilsson S."/>
            <person name="Dopson M."/>
        </authorList>
    </citation>
    <scope>NUCLEOTIDE SEQUENCE</scope>
    <source>
        <strain evidence="1">MM415B02555</strain>
    </source>
</reference>
<accession>A0A6M3L7J8</accession>
<evidence type="ECO:0000313" key="1">
    <source>
        <dbReference type="EMBL" id="QJA89424.1"/>
    </source>
</evidence>